<dbReference type="PANTHER" id="PTHR31014:SF0">
    <property type="entry name" value="MITOCHONDRIAL TRANSLATION SYSTEM COMPONENT PET127-RELATED"/>
    <property type="match status" value="1"/>
</dbReference>
<evidence type="ECO:0000313" key="3">
    <source>
        <dbReference type="Proteomes" id="UP001610446"/>
    </source>
</evidence>
<gene>
    <name evidence="2" type="ORF">BJY01DRAFT_204247</name>
</gene>
<dbReference type="InterPro" id="IPR013943">
    <property type="entry name" value="Pet127"/>
</dbReference>
<feature type="region of interest" description="Disordered" evidence="1">
    <location>
        <begin position="174"/>
        <end position="194"/>
    </location>
</feature>
<reference evidence="2 3" key="1">
    <citation type="submission" date="2024-07" db="EMBL/GenBank/DDBJ databases">
        <title>Section-level genome sequencing and comparative genomics of Aspergillus sections Usti and Cavernicolus.</title>
        <authorList>
            <consortium name="Lawrence Berkeley National Laboratory"/>
            <person name="Nybo J.L."/>
            <person name="Vesth T.C."/>
            <person name="Theobald S."/>
            <person name="Frisvad J.C."/>
            <person name="Larsen T.O."/>
            <person name="Kjaerboelling I."/>
            <person name="Rothschild-Mancinelli K."/>
            <person name="Lyhne E.K."/>
            <person name="Kogle M.E."/>
            <person name="Barry K."/>
            <person name="Clum A."/>
            <person name="Na H."/>
            <person name="Ledsgaard L."/>
            <person name="Lin J."/>
            <person name="Lipzen A."/>
            <person name="Kuo A."/>
            <person name="Riley R."/>
            <person name="Mondo S."/>
            <person name="Labutti K."/>
            <person name="Haridas S."/>
            <person name="Pangalinan J."/>
            <person name="Salamov A.A."/>
            <person name="Simmons B.A."/>
            <person name="Magnuson J.K."/>
            <person name="Chen J."/>
            <person name="Drula E."/>
            <person name="Henrissat B."/>
            <person name="Wiebenga A."/>
            <person name="Lubbers R.J."/>
            <person name="Gomes A.C."/>
            <person name="Makela M.R."/>
            <person name="Stajich J."/>
            <person name="Grigoriev I.V."/>
            <person name="Mortensen U.H."/>
            <person name="De Vries R.P."/>
            <person name="Baker S.E."/>
            <person name="Andersen M.R."/>
        </authorList>
    </citation>
    <scope>NUCLEOTIDE SEQUENCE [LARGE SCALE GENOMIC DNA]</scope>
    <source>
        <strain evidence="2 3">CBS 123904</strain>
    </source>
</reference>
<feature type="compositionally biased region" description="Polar residues" evidence="1">
    <location>
        <begin position="76"/>
        <end position="86"/>
    </location>
</feature>
<feature type="compositionally biased region" description="Polar residues" evidence="1">
    <location>
        <begin position="174"/>
        <end position="190"/>
    </location>
</feature>
<evidence type="ECO:0000256" key="1">
    <source>
        <dbReference type="SAM" id="MobiDB-lite"/>
    </source>
</evidence>
<dbReference type="Proteomes" id="UP001610446">
    <property type="component" value="Unassembled WGS sequence"/>
</dbReference>
<feature type="region of interest" description="Disordered" evidence="1">
    <location>
        <begin position="642"/>
        <end position="704"/>
    </location>
</feature>
<sequence>MARCSSIDGFANNHHIRLVRSFFLCSCRMFRKLLRSAPDPILREHVCFSCLTGVRAQSRLFSRTSPSRSDSRKISKPSQSKGRPSQRTREASTSKGKSSSNRIVRTASKGKSPPKQSTLTASKTKTSSTRRTKTTSEDNTTPKDKTTSTDKTSSNISIEDTFQTLSETLKAHSTWSAQNRSAEKTQSLSQPRPILESTLNQLVSQLNGGEESREDREPYRFPEPPILVQRAIVSRMRERASANTQKTYLQEVQANAQPPVPRLSYGLERVLFNPGVYQLRDPRTRVHNFDPYLGSIMPVTEFDFAALKDYITSSNDKNLQDVAIKHKRKYVGSTSSMTSVLSHFHYLLSAWRPINTSAVSRGFTGTAENYTLTTRAPAAIFLRYRDGIYAIDADKEHDSANILLSLGKSMEKLLTVPKEHFERYRRSHENKITAAEEQLTPESYHYSMLGDFMMRSQLDAYDPHLPGTGMFDLKTRAVVSIRQHADAPENGLGYQLRSRFGDFESYEREYYDMIRSAFLKYSLQVRIGRMDGIFVAFHNIAQIFGFQYICLPEMDQALHGQWDTTLGDTEFRLSIQLWNKILNKATAKFPKRSLRFHFETRPTDPPYMYIFYEPVTEEDIEAIQNTNKAEIDAMQRRILDYEHEDESPESAITESRERTPEVLASNDNFSEPLSEEEKEGKEAVNSSDGIRNTDAAAPEPQSPRELGAMALTVASRVNGIPVPRPENLTSRDSWVVEFEISDLDGPEVAKWYNACRNRRRIALRGSEGSNRDWRELSSFHRTLKDLAKRGRELRKTQEKLDRSLGTLVLDGVKV</sequence>
<feature type="region of interest" description="Disordered" evidence="1">
    <location>
        <begin position="61"/>
        <end position="155"/>
    </location>
</feature>
<feature type="compositionally biased region" description="Polar residues" evidence="1">
    <location>
        <begin position="93"/>
        <end position="103"/>
    </location>
</feature>
<keyword evidence="3" id="KW-1185">Reference proteome</keyword>
<comment type="caution">
    <text evidence="2">The sequence shown here is derived from an EMBL/GenBank/DDBJ whole genome shotgun (WGS) entry which is preliminary data.</text>
</comment>
<dbReference type="Pfam" id="PF08634">
    <property type="entry name" value="Pet127"/>
    <property type="match status" value="1"/>
</dbReference>
<evidence type="ECO:0000313" key="2">
    <source>
        <dbReference type="EMBL" id="KAL2855493.1"/>
    </source>
</evidence>
<dbReference type="EMBL" id="JBFXLU010000010">
    <property type="protein sequence ID" value="KAL2855493.1"/>
    <property type="molecule type" value="Genomic_DNA"/>
</dbReference>
<feature type="non-terminal residue" evidence="2">
    <location>
        <position position="1"/>
    </location>
</feature>
<feature type="compositionally biased region" description="Basic and acidic residues" evidence="1">
    <location>
        <begin position="134"/>
        <end position="148"/>
    </location>
</feature>
<protein>
    <submittedName>
        <fullName evidence="2">Mitochondrial protein Pet127-domain-containing protein</fullName>
    </submittedName>
</protein>
<accession>A0ABR4KW66</accession>
<dbReference type="PANTHER" id="PTHR31014">
    <property type="entry name" value="MITOCHONDRIAL TRANSLATION SYSTEM COMPONENT PET127-RELATED"/>
    <property type="match status" value="1"/>
</dbReference>
<feature type="compositionally biased region" description="Low complexity" evidence="1">
    <location>
        <begin position="117"/>
        <end position="127"/>
    </location>
</feature>
<proteinExistence type="predicted"/>
<name>A0ABR4KW66_9EURO</name>
<organism evidence="2 3">
    <name type="scientific">Aspergillus pseudoustus</name>
    <dbReference type="NCBI Taxonomy" id="1810923"/>
    <lineage>
        <taxon>Eukaryota</taxon>
        <taxon>Fungi</taxon>
        <taxon>Dikarya</taxon>
        <taxon>Ascomycota</taxon>
        <taxon>Pezizomycotina</taxon>
        <taxon>Eurotiomycetes</taxon>
        <taxon>Eurotiomycetidae</taxon>
        <taxon>Eurotiales</taxon>
        <taxon>Aspergillaceae</taxon>
        <taxon>Aspergillus</taxon>
        <taxon>Aspergillus subgen. Nidulantes</taxon>
    </lineage>
</organism>